<evidence type="ECO:0000313" key="1">
    <source>
        <dbReference type="EMBL" id="JAD65916.1"/>
    </source>
</evidence>
<sequence length="17" mass="2176">MKARLLDFLRLWCRVRV</sequence>
<dbReference type="AlphaFoldDB" id="A0A0A9BR74"/>
<reference evidence="1" key="1">
    <citation type="submission" date="2014-09" db="EMBL/GenBank/DDBJ databases">
        <authorList>
            <person name="Magalhaes I.L.F."/>
            <person name="Oliveira U."/>
            <person name="Santos F.R."/>
            <person name="Vidigal T.H.D.A."/>
            <person name="Brescovit A.D."/>
            <person name="Santos A.J."/>
        </authorList>
    </citation>
    <scope>NUCLEOTIDE SEQUENCE</scope>
    <source>
        <tissue evidence="1">Shoot tissue taken approximately 20 cm above the soil surface</tissue>
    </source>
</reference>
<accession>A0A0A9BR74</accession>
<protein>
    <submittedName>
        <fullName evidence="1">Uncharacterized protein</fullName>
    </submittedName>
</protein>
<proteinExistence type="predicted"/>
<organism evidence="1">
    <name type="scientific">Arundo donax</name>
    <name type="common">Giant reed</name>
    <name type="synonym">Donax arundinaceus</name>
    <dbReference type="NCBI Taxonomy" id="35708"/>
    <lineage>
        <taxon>Eukaryota</taxon>
        <taxon>Viridiplantae</taxon>
        <taxon>Streptophyta</taxon>
        <taxon>Embryophyta</taxon>
        <taxon>Tracheophyta</taxon>
        <taxon>Spermatophyta</taxon>
        <taxon>Magnoliopsida</taxon>
        <taxon>Liliopsida</taxon>
        <taxon>Poales</taxon>
        <taxon>Poaceae</taxon>
        <taxon>PACMAD clade</taxon>
        <taxon>Arundinoideae</taxon>
        <taxon>Arundineae</taxon>
        <taxon>Arundo</taxon>
    </lineage>
</organism>
<name>A0A0A9BR74_ARUDO</name>
<reference evidence="1" key="2">
    <citation type="journal article" date="2015" name="Data Brief">
        <title>Shoot transcriptome of the giant reed, Arundo donax.</title>
        <authorList>
            <person name="Barrero R.A."/>
            <person name="Guerrero F.D."/>
            <person name="Moolhuijzen P."/>
            <person name="Goolsby J.A."/>
            <person name="Tidwell J."/>
            <person name="Bellgard S.E."/>
            <person name="Bellgard M.I."/>
        </authorList>
    </citation>
    <scope>NUCLEOTIDE SEQUENCE</scope>
    <source>
        <tissue evidence="1">Shoot tissue taken approximately 20 cm above the soil surface</tissue>
    </source>
</reference>
<dbReference type="EMBL" id="GBRH01231979">
    <property type="protein sequence ID" value="JAD65916.1"/>
    <property type="molecule type" value="Transcribed_RNA"/>
</dbReference>